<feature type="transmembrane region" description="Helical" evidence="1">
    <location>
        <begin position="45"/>
        <end position="67"/>
    </location>
</feature>
<evidence type="ECO:0000256" key="1">
    <source>
        <dbReference type="SAM" id="Phobius"/>
    </source>
</evidence>
<comment type="caution">
    <text evidence="2">The sequence shown here is derived from an EMBL/GenBank/DDBJ whole genome shotgun (WGS) entry which is preliminary data.</text>
</comment>
<reference evidence="2 3" key="1">
    <citation type="submission" date="2018-10" db="EMBL/GenBank/DDBJ databases">
        <title>Phylogenomics of Brevibacillus.</title>
        <authorList>
            <person name="Dunlap C."/>
        </authorList>
    </citation>
    <scope>NUCLEOTIDE SEQUENCE [LARGE SCALE GENOMIC DNA]</scope>
    <source>
        <strain evidence="2 3">JCM 15716</strain>
    </source>
</reference>
<dbReference type="Proteomes" id="UP000271031">
    <property type="component" value="Unassembled WGS sequence"/>
</dbReference>
<organism evidence="2 3">
    <name type="scientific">Brevibacillus fluminis</name>
    <dbReference type="NCBI Taxonomy" id="511487"/>
    <lineage>
        <taxon>Bacteria</taxon>
        <taxon>Bacillati</taxon>
        <taxon>Bacillota</taxon>
        <taxon>Bacilli</taxon>
        <taxon>Bacillales</taxon>
        <taxon>Paenibacillaceae</taxon>
        <taxon>Brevibacillus</taxon>
    </lineage>
</organism>
<keyword evidence="3" id="KW-1185">Reference proteome</keyword>
<dbReference type="EMBL" id="RHHQ01000004">
    <property type="protein sequence ID" value="RNB91666.1"/>
    <property type="molecule type" value="Genomic_DNA"/>
</dbReference>
<keyword evidence="1" id="KW-1133">Transmembrane helix</keyword>
<dbReference type="AlphaFoldDB" id="A0A3M8DU93"/>
<keyword evidence="1" id="KW-0472">Membrane</keyword>
<evidence type="ECO:0000313" key="3">
    <source>
        <dbReference type="Proteomes" id="UP000271031"/>
    </source>
</evidence>
<protein>
    <submittedName>
        <fullName evidence="2">Uncharacterized protein</fullName>
    </submittedName>
</protein>
<sequence length="114" mass="13193">MNEQQNQPLEYQQQPLQHQPMQHQLEHHFQYPIDPTQYSIEQVRFGFGGFGGAGWILPLLFLTPFFFNRGGGYGGGYDGANFAQSYPLPYPYPYPYPLPTYQSTPGFPTYPPYY</sequence>
<evidence type="ECO:0000313" key="2">
    <source>
        <dbReference type="EMBL" id="RNB91666.1"/>
    </source>
</evidence>
<gene>
    <name evidence="2" type="ORF">EDM56_02615</name>
</gene>
<dbReference type="RefSeq" id="WP_122916329.1">
    <property type="nucleotide sequence ID" value="NZ_RHHQ01000004.1"/>
</dbReference>
<proteinExistence type="predicted"/>
<accession>A0A3M8DU93</accession>
<name>A0A3M8DU93_9BACL</name>
<keyword evidence="1" id="KW-0812">Transmembrane</keyword>